<dbReference type="GeneID" id="78455189"/>
<feature type="transmembrane region" description="Helical" evidence="1">
    <location>
        <begin position="99"/>
        <end position="129"/>
    </location>
</feature>
<gene>
    <name evidence="2" type="ORF">NCTC12112_00599</name>
</gene>
<reference evidence="2 3" key="1">
    <citation type="submission" date="2018-06" db="EMBL/GenBank/DDBJ databases">
        <authorList>
            <consortium name="Pathogen Informatics"/>
            <person name="Doyle S."/>
        </authorList>
    </citation>
    <scope>NUCLEOTIDE SEQUENCE [LARGE SCALE GENOMIC DNA]</scope>
    <source>
        <strain evidence="2 3">NCTC12112</strain>
    </source>
</reference>
<feature type="transmembrane region" description="Helical" evidence="1">
    <location>
        <begin position="414"/>
        <end position="437"/>
    </location>
</feature>
<evidence type="ECO:0000256" key="1">
    <source>
        <dbReference type="SAM" id="Phobius"/>
    </source>
</evidence>
<dbReference type="Pfam" id="PF02447">
    <property type="entry name" value="GntP_permease"/>
    <property type="match status" value="1"/>
</dbReference>
<dbReference type="AlphaFoldDB" id="A0AAX1TQP7"/>
<sequence length="438" mass="45844">MLGILLGLLLLVFLSYKGYSIIWVAPLSAIVVALYGFGFNGQVLLESYTENYMGSLAGFTKSWFPLFFLGAVFGKMMDVTGAARAVAHLLVKFVGAKRALLGVVVSCAVLTYGGVSLFVVVFAIYPLAISLFREADLPRKLIPGAIALGAFTFTMTAFPGSPQLNNIIAGRYFNTTPYAAPIMGIVAGLIMLGCGYLYLYWKQEKLVKAGERFVEPSNNVKEEEGDLPNEYLSLVPLVTVVLVLYILSKKAGMAITPASILSLLCGNIVVALLNLKRSKFFIKALNEGANGSVIAILNTAAAVGFGGVVRAVPGFQVLTDKLLGIDASPLISEALAITLLAGATGSSSGGMGIALEALGPQYMAIAASQGISVEAFHRIATIASGGLDSLPHCGAVITLLAVTGMTHKDSYNDIGMVTCVIPLIALAAAIVLGMMGIV</sequence>
<protein>
    <submittedName>
        <fullName evidence="2">H+/gluconate symporter and related permeases</fullName>
    </submittedName>
</protein>
<dbReference type="PANTHER" id="PTHR30354:SF7">
    <property type="entry name" value="BLL7963 PROTEIN"/>
    <property type="match status" value="1"/>
</dbReference>
<feature type="transmembrane region" description="Helical" evidence="1">
    <location>
        <begin position="178"/>
        <end position="199"/>
    </location>
</feature>
<dbReference type="KEGG" id="ful:C4N20_10225"/>
<dbReference type="EMBL" id="LS483487">
    <property type="protein sequence ID" value="SQJ00267.1"/>
    <property type="molecule type" value="Genomic_DNA"/>
</dbReference>
<dbReference type="PANTHER" id="PTHR30354">
    <property type="entry name" value="GNT FAMILY GLUCONATE TRANSPORTER"/>
    <property type="match status" value="1"/>
</dbReference>
<accession>A0AAX1TQP7</accession>
<keyword evidence="1" id="KW-1133">Transmembrane helix</keyword>
<dbReference type="Proteomes" id="UP000249008">
    <property type="component" value="Chromosome 1"/>
</dbReference>
<dbReference type="GO" id="GO:0015128">
    <property type="term" value="F:gluconate transmembrane transporter activity"/>
    <property type="evidence" value="ECO:0007669"/>
    <property type="project" value="InterPro"/>
</dbReference>
<dbReference type="RefSeq" id="WP_005978097.1">
    <property type="nucleotide sequence ID" value="NZ_CABKNW010000003.1"/>
</dbReference>
<organism evidence="2 3">
    <name type="scientific">Fusobacterium ulcerans</name>
    <dbReference type="NCBI Taxonomy" id="861"/>
    <lineage>
        <taxon>Bacteria</taxon>
        <taxon>Fusobacteriati</taxon>
        <taxon>Fusobacteriota</taxon>
        <taxon>Fusobacteriia</taxon>
        <taxon>Fusobacteriales</taxon>
        <taxon>Fusobacteriaceae</taxon>
        <taxon>Fusobacterium</taxon>
    </lineage>
</organism>
<proteinExistence type="predicted"/>
<feature type="transmembrane region" description="Helical" evidence="1">
    <location>
        <begin position="141"/>
        <end position="158"/>
    </location>
</feature>
<evidence type="ECO:0000313" key="2">
    <source>
        <dbReference type="EMBL" id="SQJ00267.1"/>
    </source>
</evidence>
<feature type="transmembrane region" description="Helical" evidence="1">
    <location>
        <begin position="254"/>
        <end position="275"/>
    </location>
</feature>
<dbReference type="GO" id="GO:0005886">
    <property type="term" value="C:plasma membrane"/>
    <property type="evidence" value="ECO:0007669"/>
    <property type="project" value="TreeGrafter"/>
</dbReference>
<keyword evidence="1" id="KW-0472">Membrane</keyword>
<dbReference type="InterPro" id="IPR003474">
    <property type="entry name" value="Glcn_transporter"/>
</dbReference>
<evidence type="ECO:0000313" key="3">
    <source>
        <dbReference type="Proteomes" id="UP000249008"/>
    </source>
</evidence>
<feature type="transmembrane region" description="Helical" evidence="1">
    <location>
        <begin position="27"/>
        <end position="45"/>
    </location>
</feature>
<keyword evidence="1" id="KW-0812">Transmembrane</keyword>
<feature type="transmembrane region" description="Helical" evidence="1">
    <location>
        <begin position="231"/>
        <end position="248"/>
    </location>
</feature>
<name>A0AAX1TQP7_9FUSO</name>